<proteinExistence type="predicted"/>
<sequence length="375" mass="43344">MFDKYLARIRLQHDRAANELLDVHWAITGYGDHDPRMLQLLNEKDSFRRWRTVELCFDEERTPWYQESNYPNLTFPNLESLEVISRCLHPVMGVIDRTTTSKLQSIRMDAKDLSPYAVDRYCQNMVNHVSHYSVRVYIYTAMPPNVTSVVAAGAKIAHSNNVKAYRLLDCSFQTVTLLHLTKLTVINMINVENSCAVSLPALRDLDCMIVTLRGSATFDTPILEKLRLSYGRDMAAKMVIGGMRLYRDATDQDRMSRDCLYIPLTRGELIIDTDWEIKKLIKFLEWSPYAQRISLSMRDGNDVRELLSYFLERQYPREGSGITELKIRGPYESHDLKSMTGLAKKVVARQKEELGVTMVVYGYVWDKDRSYAPLV</sequence>
<name>A0A0C3BAA8_SERVB</name>
<accession>A0A0C3BAA8</accession>
<evidence type="ECO:0008006" key="3">
    <source>
        <dbReference type="Google" id="ProtNLM"/>
    </source>
</evidence>
<protein>
    <recommendedName>
        <fullName evidence="3">F-box domain-containing protein</fullName>
    </recommendedName>
</protein>
<evidence type="ECO:0000313" key="1">
    <source>
        <dbReference type="EMBL" id="KIM28396.1"/>
    </source>
</evidence>
<reference evidence="1 2" key="1">
    <citation type="submission" date="2014-04" db="EMBL/GenBank/DDBJ databases">
        <authorList>
            <consortium name="DOE Joint Genome Institute"/>
            <person name="Kuo A."/>
            <person name="Zuccaro A."/>
            <person name="Kohler A."/>
            <person name="Nagy L.G."/>
            <person name="Floudas D."/>
            <person name="Copeland A."/>
            <person name="Barry K.W."/>
            <person name="Cichocki N."/>
            <person name="Veneault-Fourrey C."/>
            <person name="LaButti K."/>
            <person name="Lindquist E.A."/>
            <person name="Lipzen A."/>
            <person name="Lundell T."/>
            <person name="Morin E."/>
            <person name="Murat C."/>
            <person name="Sun H."/>
            <person name="Tunlid A."/>
            <person name="Henrissat B."/>
            <person name="Grigoriev I.V."/>
            <person name="Hibbett D.S."/>
            <person name="Martin F."/>
            <person name="Nordberg H.P."/>
            <person name="Cantor M.N."/>
            <person name="Hua S.X."/>
        </authorList>
    </citation>
    <scope>NUCLEOTIDE SEQUENCE [LARGE SCALE GENOMIC DNA]</scope>
    <source>
        <strain evidence="1 2">MAFF 305830</strain>
    </source>
</reference>
<dbReference type="AlphaFoldDB" id="A0A0C3BAA8"/>
<gene>
    <name evidence="1" type="ORF">M408DRAFT_329467</name>
</gene>
<organism evidence="1 2">
    <name type="scientific">Serendipita vermifera MAFF 305830</name>
    <dbReference type="NCBI Taxonomy" id="933852"/>
    <lineage>
        <taxon>Eukaryota</taxon>
        <taxon>Fungi</taxon>
        <taxon>Dikarya</taxon>
        <taxon>Basidiomycota</taxon>
        <taxon>Agaricomycotina</taxon>
        <taxon>Agaricomycetes</taxon>
        <taxon>Sebacinales</taxon>
        <taxon>Serendipitaceae</taxon>
        <taxon>Serendipita</taxon>
    </lineage>
</organism>
<reference evidence="2" key="2">
    <citation type="submission" date="2015-01" db="EMBL/GenBank/DDBJ databases">
        <title>Evolutionary Origins and Diversification of the Mycorrhizal Mutualists.</title>
        <authorList>
            <consortium name="DOE Joint Genome Institute"/>
            <consortium name="Mycorrhizal Genomics Consortium"/>
            <person name="Kohler A."/>
            <person name="Kuo A."/>
            <person name="Nagy L.G."/>
            <person name="Floudas D."/>
            <person name="Copeland A."/>
            <person name="Barry K.W."/>
            <person name="Cichocki N."/>
            <person name="Veneault-Fourrey C."/>
            <person name="LaButti K."/>
            <person name="Lindquist E.A."/>
            <person name="Lipzen A."/>
            <person name="Lundell T."/>
            <person name="Morin E."/>
            <person name="Murat C."/>
            <person name="Riley R."/>
            <person name="Ohm R."/>
            <person name="Sun H."/>
            <person name="Tunlid A."/>
            <person name="Henrissat B."/>
            <person name="Grigoriev I.V."/>
            <person name="Hibbett D.S."/>
            <person name="Martin F."/>
        </authorList>
    </citation>
    <scope>NUCLEOTIDE SEQUENCE [LARGE SCALE GENOMIC DNA]</scope>
    <source>
        <strain evidence="2">MAFF 305830</strain>
    </source>
</reference>
<evidence type="ECO:0000313" key="2">
    <source>
        <dbReference type="Proteomes" id="UP000054097"/>
    </source>
</evidence>
<dbReference type="HOGENOM" id="CLU_031490_0_0_1"/>
<keyword evidence="2" id="KW-1185">Reference proteome</keyword>
<dbReference type="Proteomes" id="UP000054097">
    <property type="component" value="Unassembled WGS sequence"/>
</dbReference>
<dbReference type="EMBL" id="KN824293">
    <property type="protein sequence ID" value="KIM28396.1"/>
    <property type="molecule type" value="Genomic_DNA"/>
</dbReference>